<dbReference type="PROSITE" id="PS50157">
    <property type="entry name" value="ZINC_FINGER_C2H2_2"/>
    <property type="match status" value="1"/>
</dbReference>
<dbReference type="Gene3D" id="3.30.160.60">
    <property type="entry name" value="Classic Zinc Finger"/>
    <property type="match status" value="1"/>
</dbReference>
<gene>
    <name evidence="4" type="ORF">ACHHYP_02535</name>
</gene>
<dbReference type="PROSITE" id="PS00028">
    <property type="entry name" value="ZINC_FINGER_C2H2_1"/>
    <property type="match status" value="1"/>
</dbReference>
<dbReference type="SUPFAM" id="SSF81383">
    <property type="entry name" value="F-box domain"/>
    <property type="match status" value="1"/>
</dbReference>
<dbReference type="Gene3D" id="1.20.1280.50">
    <property type="match status" value="1"/>
</dbReference>
<dbReference type="STRING" id="1202772.A0A1V9Z5Z2"/>
<dbReference type="Pfam" id="PF12937">
    <property type="entry name" value="F-box-like"/>
    <property type="match status" value="1"/>
</dbReference>
<reference evidence="4 5" key="1">
    <citation type="journal article" date="2014" name="Genome Biol. Evol.">
        <title>The secreted proteins of Achlya hypogyna and Thraustotheca clavata identify the ancestral oomycete secretome and reveal gene acquisitions by horizontal gene transfer.</title>
        <authorList>
            <person name="Misner I."/>
            <person name="Blouin N."/>
            <person name="Leonard G."/>
            <person name="Richards T.A."/>
            <person name="Lane C.E."/>
        </authorList>
    </citation>
    <scope>NUCLEOTIDE SEQUENCE [LARGE SCALE GENOMIC DNA]</scope>
    <source>
        <strain evidence="4 5">ATCC 48635</strain>
    </source>
</reference>
<evidence type="ECO:0000256" key="1">
    <source>
        <dbReference type="PROSITE-ProRule" id="PRU00042"/>
    </source>
</evidence>
<accession>A0A1V9Z5Z2</accession>
<dbReference type="Proteomes" id="UP000243579">
    <property type="component" value="Unassembled WGS sequence"/>
</dbReference>
<organism evidence="4 5">
    <name type="scientific">Achlya hypogyna</name>
    <name type="common">Oomycete</name>
    <name type="synonym">Protoachlya hypogyna</name>
    <dbReference type="NCBI Taxonomy" id="1202772"/>
    <lineage>
        <taxon>Eukaryota</taxon>
        <taxon>Sar</taxon>
        <taxon>Stramenopiles</taxon>
        <taxon>Oomycota</taxon>
        <taxon>Saprolegniomycetes</taxon>
        <taxon>Saprolegniales</taxon>
        <taxon>Achlyaceae</taxon>
        <taxon>Achlya</taxon>
    </lineage>
</organism>
<evidence type="ECO:0000256" key="2">
    <source>
        <dbReference type="SAM" id="MobiDB-lite"/>
    </source>
</evidence>
<evidence type="ECO:0000259" key="3">
    <source>
        <dbReference type="PROSITE" id="PS50157"/>
    </source>
</evidence>
<evidence type="ECO:0000313" key="4">
    <source>
        <dbReference type="EMBL" id="OQR93415.1"/>
    </source>
</evidence>
<proteinExistence type="predicted"/>
<dbReference type="InterPro" id="IPR013087">
    <property type="entry name" value="Znf_C2H2_type"/>
</dbReference>
<dbReference type="InterPro" id="IPR001810">
    <property type="entry name" value="F-box_dom"/>
</dbReference>
<dbReference type="GO" id="GO:0008270">
    <property type="term" value="F:zinc ion binding"/>
    <property type="evidence" value="ECO:0007669"/>
    <property type="project" value="UniProtKB-KW"/>
</dbReference>
<dbReference type="AlphaFoldDB" id="A0A1V9Z5Z2"/>
<protein>
    <recommendedName>
        <fullName evidence="3">C2H2-type domain-containing protein</fullName>
    </recommendedName>
</protein>
<sequence>MAEPVQGGRAAQAAADTIAAEISGAVSSVARQSYQSQTQTWDVLEAVLQRAASTTAPYDVRYILGKADWFHRSAMLSGVTAFVANHVSSLAMAATTIPAFEVLVGALLDPLATPCMDDVSGKAGKVARACRWRRELGPFADMLCTKRWEAFSRALAALAVNDSARLAGVLEALDLLPLFSSKTTCAVVALDGFFAIFTGDDAGASGATMVHTLVRGLLRIDWTSPSRASYRDELLVRLFRRLQELPFSTAPALTDSLLHGLQTALIDATITPHEGVVLLMKLAGLVSPDVVAAVLGGCFDAGLSSAPLPENKPLLFLMGACAHTALVPDDTIIALLVQLFSDATAAPKHVRLTAAYYIALHRMLDLRKEHQLRALLLADAEIHRQVPEEVTSAFFATCFRMDARAIDNWLRAHDVLAGADDGVVPWAELVPFATLALHPRAAATSRLSNEPPCVLQGATFEADVVARRTKRRRTARTSAADCLAPDVLQHIFAFLSPKRIARVAAVSRAFAAATADPLLWRRLYLAPSRFLAPIVCQHPPTYVHDYRALFAERYRAERAFRKARLTSGRRVLVLCNICGCVHVSKSTSLAFTHTKQHATSRTYKAIPCPECPEHFAFKNKLIEHRRAAHGFGRPRRIQASPDSCDLASPGSGSGDQGSASSGNQA</sequence>
<keyword evidence="1" id="KW-0863">Zinc-finger</keyword>
<feature type="region of interest" description="Disordered" evidence="2">
    <location>
        <begin position="630"/>
        <end position="665"/>
    </location>
</feature>
<feature type="compositionally biased region" description="Low complexity" evidence="2">
    <location>
        <begin position="656"/>
        <end position="665"/>
    </location>
</feature>
<dbReference type="OrthoDB" id="67555at2759"/>
<keyword evidence="1" id="KW-0862">Zinc</keyword>
<dbReference type="InterPro" id="IPR036047">
    <property type="entry name" value="F-box-like_dom_sf"/>
</dbReference>
<keyword evidence="5" id="KW-1185">Reference proteome</keyword>
<feature type="domain" description="C2H2-type" evidence="3">
    <location>
        <begin position="606"/>
        <end position="634"/>
    </location>
</feature>
<keyword evidence="1" id="KW-0479">Metal-binding</keyword>
<evidence type="ECO:0000313" key="5">
    <source>
        <dbReference type="Proteomes" id="UP000243579"/>
    </source>
</evidence>
<name>A0A1V9Z5Z2_ACHHY</name>
<comment type="caution">
    <text evidence="4">The sequence shown here is derived from an EMBL/GenBank/DDBJ whole genome shotgun (WGS) entry which is preliminary data.</text>
</comment>
<dbReference type="EMBL" id="JNBR01000410">
    <property type="protein sequence ID" value="OQR93415.1"/>
    <property type="molecule type" value="Genomic_DNA"/>
</dbReference>